<gene>
    <name evidence="7" type="ORF">VIS19158_11813</name>
</gene>
<dbReference type="InterPro" id="IPR003688">
    <property type="entry name" value="TraG/VirD4"/>
</dbReference>
<proteinExistence type="inferred from homology"/>
<evidence type="ECO:0000256" key="3">
    <source>
        <dbReference type="ARBA" id="ARBA00022475"/>
    </source>
</evidence>
<dbReference type="SUPFAM" id="SSF52540">
    <property type="entry name" value="P-loop containing nucleoside triphosphate hydrolases"/>
    <property type="match status" value="1"/>
</dbReference>
<sequence length="341" mass="39306">MIKNAKKTLLSMIPKIKKKLIIEDCPVMKPFEIPELIDTSSLIQSTDSHVCLDMTLLSYLKTIDFKNHDQLSGPEVYLFAPDDCATGNENIPTHRWNPFHYISRDATNRIGDIQVIANSLYPTSNIKEPALQIFARKLFTSLTLWMLDTEKVTGVTPTMPCLLDIAYVEGDLKKWMEREVKNNSISEECLNEFNDFISYPNETFISVLATFITPLTVFADPTVRMALNGNDFDFDDLRRKKIDIFVGIHPLNLKRFEPLITLFFDQLAYVNTRVIPEEDPTLTHRCKLLLDNSFVLLNQFSLGKSITHFWEESKFRTQYNLHSLVINLEPLQCPTNENFTN</sequence>
<dbReference type="eggNOG" id="COG3505">
    <property type="taxonomic scope" value="Bacteria"/>
</dbReference>
<evidence type="ECO:0000256" key="4">
    <source>
        <dbReference type="ARBA" id="ARBA00022692"/>
    </source>
</evidence>
<accession>F9RIF0</accession>
<dbReference type="Pfam" id="PF02534">
    <property type="entry name" value="T4SS-DNA_transf"/>
    <property type="match status" value="1"/>
</dbReference>
<comment type="caution">
    <text evidence="7">The sequence shown here is derived from an EMBL/GenBank/DDBJ whole genome shotgun (WGS) entry which is preliminary data.</text>
</comment>
<dbReference type="Proteomes" id="UP000004349">
    <property type="component" value="Unassembled WGS sequence"/>
</dbReference>
<dbReference type="EMBL" id="AFWE01000018">
    <property type="protein sequence ID" value="EGU42482.1"/>
    <property type="molecule type" value="Genomic_DNA"/>
</dbReference>
<keyword evidence="3" id="KW-1003">Cell membrane</keyword>
<comment type="similarity">
    <text evidence="2">Belongs to the VirD4/TraG family.</text>
</comment>
<organism evidence="7 8">
    <name type="scientific">Vibrio scophthalmi LMG 19158</name>
    <dbReference type="NCBI Taxonomy" id="870967"/>
    <lineage>
        <taxon>Bacteria</taxon>
        <taxon>Pseudomonadati</taxon>
        <taxon>Pseudomonadota</taxon>
        <taxon>Gammaproteobacteria</taxon>
        <taxon>Vibrionales</taxon>
        <taxon>Vibrionaceae</taxon>
        <taxon>Vibrio</taxon>
    </lineage>
</organism>
<evidence type="ECO:0000256" key="2">
    <source>
        <dbReference type="ARBA" id="ARBA00008806"/>
    </source>
</evidence>
<dbReference type="GO" id="GO:0005886">
    <property type="term" value="C:plasma membrane"/>
    <property type="evidence" value="ECO:0007669"/>
    <property type="project" value="UniProtKB-SubCell"/>
</dbReference>
<keyword evidence="6" id="KW-0472">Membrane</keyword>
<keyword evidence="4" id="KW-0812">Transmembrane</keyword>
<evidence type="ECO:0000256" key="5">
    <source>
        <dbReference type="ARBA" id="ARBA00022989"/>
    </source>
</evidence>
<dbReference type="RefSeq" id="WP_005592723.1">
    <property type="nucleotide sequence ID" value="NZ_AFWE01000018.1"/>
</dbReference>
<reference evidence="7 8" key="1">
    <citation type="journal article" date="2012" name="Int. J. Syst. Evol. Microbiol.">
        <title>Vibrio caribbeanicus sp. nov., isolated from the marine sponge Scleritoderma cyanea.</title>
        <authorList>
            <person name="Hoffmann M."/>
            <person name="Monday S.R."/>
            <person name="Allard M.W."/>
            <person name="Strain E.A."/>
            <person name="Whittaker P."/>
            <person name="Naum M."/>
            <person name="McCarthy P.J."/>
            <person name="Lopez J.V."/>
            <person name="Fischer M."/>
            <person name="Brown E.W."/>
        </authorList>
    </citation>
    <scope>NUCLEOTIDE SEQUENCE [LARGE SCALE GENOMIC DNA]</scope>
    <source>
        <strain evidence="7 8">LMG 19158</strain>
    </source>
</reference>
<dbReference type="PANTHER" id="PTHR37937:SF1">
    <property type="entry name" value="CONJUGATIVE TRANSFER: DNA TRANSPORT"/>
    <property type="match status" value="1"/>
</dbReference>
<dbReference type="PANTHER" id="PTHR37937">
    <property type="entry name" value="CONJUGATIVE TRANSFER: DNA TRANSPORT"/>
    <property type="match status" value="1"/>
</dbReference>
<protein>
    <submittedName>
        <fullName evidence="7">Conjugal transfer protein TraK</fullName>
    </submittedName>
</protein>
<evidence type="ECO:0000256" key="6">
    <source>
        <dbReference type="ARBA" id="ARBA00023136"/>
    </source>
</evidence>
<evidence type="ECO:0000313" key="7">
    <source>
        <dbReference type="EMBL" id="EGU42482.1"/>
    </source>
</evidence>
<dbReference type="InterPro" id="IPR051539">
    <property type="entry name" value="T4SS-coupling_protein"/>
</dbReference>
<name>F9RIF0_9VIBR</name>
<evidence type="ECO:0000256" key="1">
    <source>
        <dbReference type="ARBA" id="ARBA00004651"/>
    </source>
</evidence>
<dbReference type="InterPro" id="IPR027417">
    <property type="entry name" value="P-loop_NTPase"/>
</dbReference>
<keyword evidence="5" id="KW-1133">Transmembrane helix</keyword>
<comment type="subcellular location">
    <subcellularLocation>
        <location evidence="1">Cell membrane</location>
        <topology evidence="1">Multi-pass membrane protein</topology>
    </subcellularLocation>
</comment>
<evidence type="ECO:0000313" key="8">
    <source>
        <dbReference type="Proteomes" id="UP000004349"/>
    </source>
</evidence>
<dbReference type="AlphaFoldDB" id="F9RIF0"/>